<evidence type="ECO:0000256" key="5">
    <source>
        <dbReference type="ARBA" id="ARBA00023274"/>
    </source>
</evidence>
<evidence type="ECO:0000256" key="2">
    <source>
        <dbReference type="ARBA" id="ARBA00022730"/>
    </source>
</evidence>
<feature type="domain" description="Large ribosomal subunit protein bL9 C-terminal" evidence="8">
    <location>
        <begin position="68"/>
        <end position="144"/>
    </location>
</feature>
<keyword evidence="9" id="KW-0934">Plastid</keyword>
<evidence type="ECO:0000259" key="8">
    <source>
        <dbReference type="Pfam" id="PF03948"/>
    </source>
</evidence>
<comment type="similarity">
    <text evidence="1">Belongs to the bacterial ribosomal protein bL9 family.</text>
</comment>
<evidence type="ECO:0000313" key="9">
    <source>
        <dbReference type="EMBL" id="ASB29676.1"/>
    </source>
</evidence>
<evidence type="ECO:0000256" key="3">
    <source>
        <dbReference type="ARBA" id="ARBA00022884"/>
    </source>
</evidence>
<protein>
    <recommendedName>
        <fullName evidence="6">50S ribosomal protein L9, chloroplastic</fullName>
    </recommendedName>
</protein>
<gene>
    <name evidence="9" type="primary">rpl9</name>
</gene>
<dbReference type="EMBL" id="KY212106">
    <property type="protein sequence ID" value="ASB29676.1"/>
    <property type="molecule type" value="Genomic_DNA"/>
</dbReference>
<dbReference type="PANTHER" id="PTHR21368">
    <property type="entry name" value="50S RIBOSOMAL PROTEIN L9"/>
    <property type="match status" value="1"/>
</dbReference>
<dbReference type="InterPro" id="IPR036935">
    <property type="entry name" value="Ribosomal_bL9_N_sf"/>
</dbReference>
<geneLocation type="plastid" evidence="9"/>
<dbReference type="InterPro" id="IPR020069">
    <property type="entry name" value="Ribosomal_bL9_C"/>
</dbReference>
<dbReference type="GeneID" id="37507588"/>
<dbReference type="SUPFAM" id="SSF55653">
    <property type="entry name" value="Ribosomal protein L9 C-domain"/>
    <property type="match status" value="1"/>
</dbReference>
<evidence type="ECO:0000256" key="4">
    <source>
        <dbReference type="ARBA" id="ARBA00022980"/>
    </source>
</evidence>
<proteinExistence type="inferred from homology"/>
<accession>A0A2Z2KS10</accession>
<dbReference type="Pfam" id="PF03948">
    <property type="entry name" value="Ribosomal_L9_C"/>
    <property type="match status" value="1"/>
</dbReference>
<dbReference type="Pfam" id="PF01281">
    <property type="entry name" value="Ribosomal_L9_N"/>
    <property type="match status" value="1"/>
</dbReference>
<dbReference type="GO" id="GO:1990904">
    <property type="term" value="C:ribonucleoprotein complex"/>
    <property type="evidence" value="ECO:0007669"/>
    <property type="project" value="UniProtKB-KW"/>
</dbReference>
<dbReference type="RefSeq" id="YP_009502074.1">
    <property type="nucleotide sequence ID" value="NC_038144.1"/>
</dbReference>
<keyword evidence="2" id="KW-0699">rRNA-binding</keyword>
<dbReference type="InterPro" id="IPR009027">
    <property type="entry name" value="Ribosomal_bL9/RNase_H1_N"/>
</dbReference>
<reference evidence="9" key="1">
    <citation type="submission" date="2016-11" db="EMBL/GenBank/DDBJ databases">
        <title>Complete organellar and ribosomal genomic analysis of the lectotype specimen of the reef forming species Porolithon onkodes (Heydrich) Foslie.</title>
        <authorList>
            <person name="Hughey J.R."/>
            <person name="Gabrielson P.W."/>
        </authorList>
    </citation>
    <scope>NUCLEOTIDE SEQUENCE</scope>
</reference>
<dbReference type="InterPro" id="IPR036791">
    <property type="entry name" value="Ribosomal_bL9_C_sf"/>
</dbReference>
<dbReference type="InterPro" id="IPR020594">
    <property type="entry name" value="Ribosomal_bL9_bac/chp"/>
</dbReference>
<dbReference type="Gene3D" id="3.40.5.10">
    <property type="entry name" value="Ribosomal protein L9, N-terminal domain"/>
    <property type="match status" value="1"/>
</dbReference>
<dbReference type="Gene3D" id="3.10.430.100">
    <property type="entry name" value="Ribosomal protein L9, C-terminal domain"/>
    <property type="match status" value="1"/>
</dbReference>
<organism evidence="9">
    <name type="scientific">Porolithon onkodes</name>
    <dbReference type="NCBI Taxonomy" id="231751"/>
    <lineage>
        <taxon>Eukaryota</taxon>
        <taxon>Rhodophyta</taxon>
        <taxon>Florideophyceae</taxon>
        <taxon>Corallinophycidae</taxon>
        <taxon>Corallinales</taxon>
        <taxon>Porolithaceae</taxon>
        <taxon>Porolithon</taxon>
    </lineage>
</organism>
<evidence type="ECO:0000256" key="6">
    <source>
        <dbReference type="ARBA" id="ARBA00035427"/>
    </source>
</evidence>
<keyword evidence="4 9" id="KW-0689">Ribosomal protein</keyword>
<keyword evidence="5" id="KW-0687">Ribonucleoprotein</keyword>
<evidence type="ECO:0000259" key="7">
    <source>
        <dbReference type="Pfam" id="PF01281"/>
    </source>
</evidence>
<name>A0A2Z2KS10_9FLOR</name>
<dbReference type="GO" id="GO:0005840">
    <property type="term" value="C:ribosome"/>
    <property type="evidence" value="ECO:0007669"/>
    <property type="project" value="UniProtKB-KW"/>
</dbReference>
<dbReference type="NCBIfam" id="TIGR00158">
    <property type="entry name" value="L9"/>
    <property type="match status" value="1"/>
</dbReference>
<dbReference type="InterPro" id="IPR000244">
    <property type="entry name" value="Ribosomal_bL9"/>
</dbReference>
<keyword evidence="3" id="KW-0694">RNA-binding</keyword>
<dbReference type="GO" id="GO:0003735">
    <property type="term" value="F:structural constituent of ribosome"/>
    <property type="evidence" value="ECO:0007669"/>
    <property type="project" value="InterPro"/>
</dbReference>
<dbReference type="GO" id="GO:0006412">
    <property type="term" value="P:translation"/>
    <property type="evidence" value="ECO:0007669"/>
    <property type="project" value="InterPro"/>
</dbReference>
<dbReference type="AlphaFoldDB" id="A0A2Z2KS10"/>
<dbReference type="GO" id="GO:0019843">
    <property type="term" value="F:rRNA binding"/>
    <property type="evidence" value="ECO:0007669"/>
    <property type="project" value="UniProtKB-KW"/>
</dbReference>
<dbReference type="SUPFAM" id="SSF55658">
    <property type="entry name" value="L9 N-domain-like"/>
    <property type="match status" value="1"/>
</dbReference>
<feature type="domain" description="Ribosomal protein L9" evidence="7">
    <location>
        <begin position="17"/>
        <end position="46"/>
    </location>
</feature>
<sequence>MKKYIQVILNNSQPQKIEKVSRGYAFNYLIPKKIAEIATKSKIEQINLQNDLSDKKKDKFQQKNLKINRIINNIKIIHIRKKCGSNYQIFGSVTEQEIQVLISKIIKHRIDKKQIIIDQVKQIGVYLCKIIINETMKASIEIHILPNNT</sequence>
<evidence type="ECO:0000256" key="1">
    <source>
        <dbReference type="ARBA" id="ARBA00010605"/>
    </source>
</evidence>
<dbReference type="InterPro" id="IPR020070">
    <property type="entry name" value="Ribosomal_bL9_N"/>
</dbReference>